<dbReference type="Proteomes" id="UP000054937">
    <property type="component" value="Unassembled WGS sequence"/>
</dbReference>
<dbReference type="InParanoid" id="A0A0V0QCV7"/>
<protein>
    <submittedName>
        <fullName evidence="2">Uncharacterized protein</fullName>
    </submittedName>
</protein>
<gene>
    <name evidence="2" type="ORF">PPERSA_07238</name>
</gene>
<evidence type="ECO:0000256" key="1">
    <source>
        <dbReference type="SAM" id="MobiDB-lite"/>
    </source>
</evidence>
<feature type="region of interest" description="Disordered" evidence="1">
    <location>
        <begin position="41"/>
        <end position="108"/>
    </location>
</feature>
<feature type="compositionally biased region" description="Low complexity" evidence="1">
    <location>
        <begin position="163"/>
        <end position="174"/>
    </location>
</feature>
<evidence type="ECO:0000313" key="3">
    <source>
        <dbReference type="Proteomes" id="UP000054937"/>
    </source>
</evidence>
<comment type="caution">
    <text evidence="2">The sequence shown here is derived from an EMBL/GenBank/DDBJ whole genome shotgun (WGS) entry which is preliminary data.</text>
</comment>
<name>A0A0V0QCV7_PSEPJ</name>
<feature type="compositionally biased region" description="Basic and acidic residues" evidence="1">
    <location>
        <begin position="74"/>
        <end position="97"/>
    </location>
</feature>
<keyword evidence="3" id="KW-1185">Reference proteome</keyword>
<reference evidence="2 3" key="1">
    <citation type="journal article" date="2015" name="Sci. Rep.">
        <title>Genome of the facultative scuticociliatosis pathogen Pseudocohnilembus persalinus provides insight into its virulence through horizontal gene transfer.</title>
        <authorList>
            <person name="Xiong J."/>
            <person name="Wang G."/>
            <person name="Cheng J."/>
            <person name="Tian M."/>
            <person name="Pan X."/>
            <person name="Warren A."/>
            <person name="Jiang C."/>
            <person name="Yuan D."/>
            <person name="Miao W."/>
        </authorList>
    </citation>
    <scope>NUCLEOTIDE SEQUENCE [LARGE SCALE GENOMIC DNA]</scope>
    <source>
        <strain evidence="2">36N120E</strain>
    </source>
</reference>
<evidence type="ECO:0000313" key="2">
    <source>
        <dbReference type="EMBL" id="KRX00041.1"/>
    </source>
</evidence>
<dbReference type="AlphaFoldDB" id="A0A0V0QCV7"/>
<feature type="region of interest" description="Disordered" evidence="1">
    <location>
        <begin position="146"/>
        <end position="174"/>
    </location>
</feature>
<accession>A0A0V0QCV7</accession>
<feature type="compositionally biased region" description="Basic and acidic residues" evidence="1">
    <location>
        <begin position="41"/>
        <end position="62"/>
    </location>
</feature>
<proteinExistence type="predicted"/>
<organism evidence="2 3">
    <name type="scientific">Pseudocohnilembus persalinus</name>
    <name type="common">Ciliate</name>
    <dbReference type="NCBI Taxonomy" id="266149"/>
    <lineage>
        <taxon>Eukaryota</taxon>
        <taxon>Sar</taxon>
        <taxon>Alveolata</taxon>
        <taxon>Ciliophora</taxon>
        <taxon>Intramacronucleata</taxon>
        <taxon>Oligohymenophorea</taxon>
        <taxon>Scuticociliatia</taxon>
        <taxon>Philasterida</taxon>
        <taxon>Pseudocohnilembidae</taxon>
        <taxon>Pseudocohnilembus</taxon>
    </lineage>
</organism>
<dbReference type="EMBL" id="LDAU01000196">
    <property type="protein sequence ID" value="KRX00041.1"/>
    <property type="molecule type" value="Genomic_DNA"/>
</dbReference>
<sequence>MGNCASTKPLVDPIKKTSVFYDIKTNKSVFINASVLQKEEIDKKMKQQKNQEDSEYMRNMEAKKRKKQQQQKYLQKEENQVQKSRKESQQEENLKEEENSEFIGDKGIPSVRIQDLSEHNARSNNESFCSLKNQLVDFEKKMEKIQIQKQNQSASTQNDIENSGRSNKSSCNNNSRVLSSFRSTKCVKIVGQNQNSQTNNNKSSESMKMSDIFGFDGFAKYIDADNLQNELEKINQVQNPSIERFAQQNQQQQIMQN</sequence>